<feature type="domain" description="Resolvase HTH" evidence="2">
    <location>
        <begin position="163"/>
        <end position="199"/>
    </location>
</feature>
<dbReference type="RefSeq" id="XP_016759173.1">
    <property type="nucleotide sequence ID" value="XM_016901425.1"/>
</dbReference>
<dbReference type="eggNOG" id="ENOG502SXYQ">
    <property type="taxonomic scope" value="Eukaryota"/>
</dbReference>
<evidence type="ECO:0000256" key="1">
    <source>
        <dbReference type="SAM" id="MobiDB-lite"/>
    </source>
</evidence>
<accession>M3D1P6</accession>
<dbReference type="GeneID" id="27898562"/>
<sequence length="322" mass="36832">MGRTTYHVARVCRYDAAKSGYYTPERPQDIPKFRDHLESEIESESPGSKRPPSHSHSWTQEEYDHLYELKASGCSLQEMAKKFGRSTTGVRSYMLRTGILLPGETLQEMLWSQADYDRLRELQASGLTFSEIAAKLNRSQTSVIIALKRLGIYKPPSTYTKPRRRKWLQAEQDRMVELHASGMKLAQIARELNRSYETVKAAMHRHTQGAQKKPRTYEYYSASDDQLIMNLLKEGKTIKEIHARMPERPLSSIGRRASKMGYREAPVERAWTSEDVDMLFDLRAKGRTWAQVAAAFPQRRSVAACQAKFYALSGFGIQNEAG</sequence>
<dbReference type="EMBL" id="KB456266">
    <property type="protein sequence ID" value="EMF11052.1"/>
    <property type="molecule type" value="Genomic_DNA"/>
</dbReference>
<feature type="region of interest" description="Disordered" evidence="1">
    <location>
        <begin position="38"/>
        <end position="57"/>
    </location>
</feature>
<keyword evidence="4" id="KW-1185">Reference proteome</keyword>
<dbReference type="InterPro" id="IPR006120">
    <property type="entry name" value="Resolvase_HTH_dom"/>
</dbReference>
<dbReference type="Pfam" id="PF02796">
    <property type="entry name" value="HTH_7"/>
    <property type="match status" value="1"/>
</dbReference>
<name>M3D1P6_SPHMS</name>
<evidence type="ECO:0000313" key="4">
    <source>
        <dbReference type="Proteomes" id="UP000016931"/>
    </source>
</evidence>
<dbReference type="Gene3D" id="1.10.10.60">
    <property type="entry name" value="Homeodomain-like"/>
    <property type="match status" value="2"/>
</dbReference>
<reference evidence="3" key="1">
    <citation type="journal article" date="2012" name="PLoS Pathog.">
        <title>Diverse lifestyles and strategies of plant pathogenesis encoded in the genomes of eighteen Dothideomycetes fungi.</title>
        <authorList>
            <person name="Ohm R.A."/>
            <person name="Feau N."/>
            <person name="Henrissat B."/>
            <person name="Schoch C.L."/>
            <person name="Horwitz B.A."/>
            <person name="Barry K.W."/>
            <person name="Condon B.J."/>
            <person name="Copeland A.C."/>
            <person name="Dhillon B."/>
            <person name="Glaser F."/>
            <person name="Hesse C.N."/>
            <person name="Kosti I."/>
            <person name="LaButti K."/>
            <person name="Lindquist E.A."/>
            <person name="Lucas S."/>
            <person name="Salamov A.A."/>
            <person name="Bradshaw R.E."/>
            <person name="Ciuffetti L."/>
            <person name="Hamelin R.C."/>
            <person name="Kema G.H.J."/>
            <person name="Lawrence C."/>
            <person name="Scott J.A."/>
            <person name="Spatafora J.W."/>
            <person name="Turgeon B.G."/>
            <person name="de Wit P.J.G.M."/>
            <person name="Zhong S."/>
            <person name="Goodwin S.B."/>
            <person name="Grigoriev I.V."/>
        </authorList>
    </citation>
    <scope>NUCLEOTIDE SEQUENCE [LARGE SCALE GENOMIC DNA]</scope>
    <source>
        <strain evidence="3">SO2202</strain>
    </source>
</reference>
<dbReference type="OrthoDB" id="3625020at2759"/>
<proteinExistence type="predicted"/>
<evidence type="ECO:0000313" key="3">
    <source>
        <dbReference type="EMBL" id="EMF11052.1"/>
    </source>
</evidence>
<dbReference type="HOGENOM" id="CLU_863732_0_0_1"/>
<protein>
    <recommendedName>
        <fullName evidence="2">Resolvase HTH domain-containing protein</fullName>
    </recommendedName>
</protein>
<organism evidence="3 4">
    <name type="scientific">Sphaerulina musiva (strain SO2202)</name>
    <name type="common">Poplar stem canker fungus</name>
    <name type="synonym">Septoria musiva</name>
    <dbReference type="NCBI Taxonomy" id="692275"/>
    <lineage>
        <taxon>Eukaryota</taxon>
        <taxon>Fungi</taxon>
        <taxon>Dikarya</taxon>
        <taxon>Ascomycota</taxon>
        <taxon>Pezizomycotina</taxon>
        <taxon>Dothideomycetes</taxon>
        <taxon>Dothideomycetidae</taxon>
        <taxon>Mycosphaerellales</taxon>
        <taxon>Mycosphaerellaceae</taxon>
        <taxon>Sphaerulina</taxon>
    </lineage>
</organism>
<evidence type="ECO:0000259" key="2">
    <source>
        <dbReference type="Pfam" id="PF02796"/>
    </source>
</evidence>
<reference evidence="3" key="2">
    <citation type="submission" date="2012-07" db="EMBL/GenBank/DDBJ databases">
        <title>Genome evolution in poplar pathogens from wild and recently domesticated pathosystems.</title>
        <authorList>
            <consortium name="DOE Joint Genome Institute"/>
            <person name="Dhillon B."/>
            <person name="Feau N."/>
            <person name="Sakalidis M.L."/>
            <person name="Gill N."/>
            <person name="Aerts A."/>
            <person name="Ohm R."/>
            <person name="LaButti K."/>
            <person name="Pangilinan J."/>
            <person name="Lindquist E."/>
            <person name="Copeland A."/>
            <person name="Beauseigle S."/>
            <person name="Grigoriev I.V."/>
            <person name="Goodwin S.B."/>
            <person name="Tanguay P."/>
            <person name="Hamelin R.C."/>
        </authorList>
    </citation>
    <scope>NUCLEOTIDE SEQUENCE</scope>
    <source>
        <strain evidence="3">SO2202</strain>
    </source>
</reference>
<gene>
    <name evidence="3" type="ORF">SEPMUDRAFT_118362</name>
</gene>
<dbReference type="Proteomes" id="UP000016931">
    <property type="component" value="Unassembled WGS sequence"/>
</dbReference>
<dbReference type="AlphaFoldDB" id="M3D1P6"/>
<dbReference type="GO" id="GO:0000150">
    <property type="term" value="F:DNA strand exchange activity"/>
    <property type="evidence" value="ECO:0007669"/>
    <property type="project" value="InterPro"/>
</dbReference>
<dbReference type="GO" id="GO:0003677">
    <property type="term" value="F:DNA binding"/>
    <property type="evidence" value="ECO:0007669"/>
    <property type="project" value="InterPro"/>
</dbReference>